<sequence>MADPARVKPETGFSETSTPAERPKQGEGSGEGPGSSSNASEPPAVQTTSKEEGKT</sequence>
<feature type="compositionally biased region" description="Low complexity" evidence="1">
    <location>
        <begin position="34"/>
        <end position="44"/>
    </location>
</feature>
<evidence type="ECO:0000313" key="3">
    <source>
        <dbReference type="Proteomes" id="UP001529510"/>
    </source>
</evidence>
<evidence type="ECO:0000313" key="2">
    <source>
        <dbReference type="EMBL" id="KAL0159110.1"/>
    </source>
</evidence>
<proteinExistence type="predicted"/>
<dbReference type="EMBL" id="JAMKFB020000023">
    <property type="protein sequence ID" value="KAL0159110.1"/>
    <property type="molecule type" value="Genomic_DNA"/>
</dbReference>
<keyword evidence="3" id="KW-1185">Reference proteome</keyword>
<evidence type="ECO:0000256" key="1">
    <source>
        <dbReference type="SAM" id="MobiDB-lite"/>
    </source>
</evidence>
<gene>
    <name evidence="2" type="ORF">M9458_047186</name>
</gene>
<reference evidence="2 3" key="1">
    <citation type="submission" date="2024-05" db="EMBL/GenBank/DDBJ databases">
        <title>Genome sequencing and assembly of Indian major carp, Cirrhinus mrigala (Hamilton, 1822).</title>
        <authorList>
            <person name="Mohindra V."/>
            <person name="Chowdhury L.M."/>
            <person name="Lal K."/>
            <person name="Jena J.K."/>
        </authorList>
    </citation>
    <scope>NUCLEOTIDE SEQUENCE [LARGE SCALE GENOMIC DNA]</scope>
    <source>
        <strain evidence="2">CM1030</strain>
        <tissue evidence="2">Blood</tissue>
    </source>
</reference>
<dbReference type="AlphaFoldDB" id="A0ABD0NAL0"/>
<name>A0ABD0NAL0_CIRMR</name>
<accession>A0ABD0NAL0</accession>
<dbReference type="Proteomes" id="UP001529510">
    <property type="component" value="Unassembled WGS sequence"/>
</dbReference>
<feature type="non-terminal residue" evidence="2">
    <location>
        <position position="55"/>
    </location>
</feature>
<organism evidence="2 3">
    <name type="scientific">Cirrhinus mrigala</name>
    <name type="common">Mrigala</name>
    <dbReference type="NCBI Taxonomy" id="683832"/>
    <lineage>
        <taxon>Eukaryota</taxon>
        <taxon>Metazoa</taxon>
        <taxon>Chordata</taxon>
        <taxon>Craniata</taxon>
        <taxon>Vertebrata</taxon>
        <taxon>Euteleostomi</taxon>
        <taxon>Actinopterygii</taxon>
        <taxon>Neopterygii</taxon>
        <taxon>Teleostei</taxon>
        <taxon>Ostariophysi</taxon>
        <taxon>Cypriniformes</taxon>
        <taxon>Cyprinidae</taxon>
        <taxon>Labeoninae</taxon>
        <taxon>Labeonini</taxon>
        <taxon>Cirrhinus</taxon>
    </lineage>
</organism>
<protein>
    <submittedName>
        <fullName evidence="2">Uncharacterized protein</fullName>
    </submittedName>
</protein>
<feature type="region of interest" description="Disordered" evidence="1">
    <location>
        <begin position="1"/>
        <end position="55"/>
    </location>
</feature>
<comment type="caution">
    <text evidence="2">The sequence shown here is derived from an EMBL/GenBank/DDBJ whole genome shotgun (WGS) entry which is preliminary data.</text>
</comment>